<feature type="signal peptide" evidence="1">
    <location>
        <begin position="1"/>
        <end position="25"/>
    </location>
</feature>
<keyword evidence="1" id="KW-0732">Signal</keyword>
<dbReference type="EMBL" id="CP088156">
    <property type="protein sequence ID" value="UFZ01844.1"/>
    <property type="molecule type" value="Genomic_DNA"/>
</dbReference>
<gene>
    <name evidence="2" type="ORF">LQG66_21270</name>
</gene>
<evidence type="ECO:0000313" key="2">
    <source>
        <dbReference type="EMBL" id="UFZ01844.1"/>
    </source>
</evidence>
<dbReference type="Pfam" id="PF06035">
    <property type="entry name" value="Peptidase_C93"/>
    <property type="match status" value="1"/>
</dbReference>
<protein>
    <submittedName>
        <fullName evidence="2">Transglutaminase-like cysteine peptidase</fullName>
    </submittedName>
</protein>
<evidence type="ECO:0000313" key="3">
    <source>
        <dbReference type="Proteomes" id="UP001431010"/>
    </source>
</evidence>
<keyword evidence="3" id="KW-1185">Reference proteome</keyword>
<dbReference type="Gene3D" id="3.10.620.30">
    <property type="match status" value="1"/>
</dbReference>
<feature type="chain" id="PRO_5046132082" evidence="1">
    <location>
        <begin position="26"/>
        <end position="205"/>
    </location>
</feature>
<dbReference type="PANTHER" id="PTHR39327:SF1">
    <property type="entry name" value="BLR5470 PROTEIN"/>
    <property type="match status" value="1"/>
</dbReference>
<dbReference type="InterPro" id="IPR010319">
    <property type="entry name" value="Transglutaminase-like_Cys_pept"/>
</dbReference>
<evidence type="ECO:0000256" key="1">
    <source>
        <dbReference type="SAM" id="SignalP"/>
    </source>
</evidence>
<name>A0ABY3R493_9BRAD</name>
<dbReference type="Proteomes" id="UP001431010">
    <property type="component" value="Chromosome"/>
</dbReference>
<proteinExistence type="predicted"/>
<sequence>MGRKLKIYSVALFALLLGVSQSVQAAMIGAPLNLRYQVDRIKLDAPALPPMAHIKFCMAYPEDCRSNAMVFRGGGIDLTADRYAELVKVNAEVNRSIIPTRNTRGVAAEEWVVGPSRGDCNDYAVTKRHALLQRGWPARALLLAEVVTNWGEHHLVLVVRTRSGDVVVDNLNANVRPWSKTSYRWVRVQSPSNPRYWSNVAGSTV</sequence>
<dbReference type="RefSeq" id="WP_231317637.1">
    <property type="nucleotide sequence ID" value="NZ_CP088156.1"/>
</dbReference>
<accession>A0ABY3R493</accession>
<reference evidence="2" key="1">
    <citation type="journal article" date="2024" name="Antonie Van Leeuwenhoek">
        <title>Bradyrhizobium ontarionense sp. nov., a novel bacterial symbiont isolated from Aeschynomene indica (Indian jointvetch), harbours photosynthesis, nitrogen fixation and nitrous oxide (N2O) reductase genes.</title>
        <authorList>
            <person name="Bromfield E.S.P."/>
            <person name="Cloutier S."/>
        </authorList>
    </citation>
    <scope>NUCLEOTIDE SEQUENCE</scope>
    <source>
        <strain evidence="2">A19</strain>
    </source>
</reference>
<dbReference type="PANTHER" id="PTHR39327">
    <property type="match status" value="1"/>
</dbReference>
<organism evidence="2 3">
    <name type="scientific">Bradyrhizobium ontarionense</name>
    <dbReference type="NCBI Taxonomy" id="2898149"/>
    <lineage>
        <taxon>Bacteria</taxon>
        <taxon>Pseudomonadati</taxon>
        <taxon>Pseudomonadota</taxon>
        <taxon>Alphaproteobacteria</taxon>
        <taxon>Hyphomicrobiales</taxon>
        <taxon>Nitrobacteraceae</taxon>
        <taxon>Bradyrhizobium</taxon>
    </lineage>
</organism>